<proteinExistence type="predicted"/>
<sequence length="43" mass="4973">MVLSVSSFLKLKSKDWVREHFSEITSTQKNLKSPDAQQNNVHN</sequence>
<protein>
    <submittedName>
        <fullName evidence="1">Uncharacterized protein</fullName>
    </submittedName>
</protein>
<evidence type="ECO:0000313" key="2">
    <source>
        <dbReference type="Proteomes" id="UP000247591"/>
    </source>
</evidence>
<name>A0A318RUI9_WILLI</name>
<dbReference type="AlphaFoldDB" id="A0A318RUI9"/>
<keyword evidence="2" id="KW-1185">Reference proteome</keyword>
<evidence type="ECO:0000313" key="1">
    <source>
        <dbReference type="EMBL" id="PYE13009.1"/>
    </source>
</evidence>
<gene>
    <name evidence="1" type="ORF">DFR67_119119</name>
</gene>
<comment type="caution">
    <text evidence="1">The sequence shown here is derived from an EMBL/GenBank/DDBJ whole genome shotgun (WGS) entry which is preliminary data.</text>
</comment>
<reference evidence="1 2" key="1">
    <citation type="submission" date="2018-06" db="EMBL/GenBank/DDBJ databases">
        <title>Genomic Encyclopedia of Type Strains, Phase IV (KMG-IV): sequencing the most valuable type-strain genomes for metagenomic binning, comparative biology and taxonomic classification.</title>
        <authorList>
            <person name="Goeker M."/>
        </authorList>
    </citation>
    <scope>NUCLEOTIDE SEQUENCE [LARGE SCALE GENOMIC DNA]</scope>
    <source>
        <strain evidence="1 2">DSM 45521</strain>
    </source>
</reference>
<dbReference type="EMBL" id="QJSP01000019">
    <property type="protein sequence ID" value="PYE13009.1"/>
    <property type="molecule type" value="Genomic_DNA"/>
</dbReference>
<organism evidence="1 2">
    <name type="scientific">Williamsia limnetica</name>
    <dbReference type="NCBI Taxonomy" id="882452"/>
    <lineage>
        <taxon>Bacteria</taxon>
        <taxon>Bacillati</taxon>
        <taxon>Actinomycetota</taxon>
        <taxon>Actinomycetes</taxon>
        <taxon>Mycobacteriales</taxon>
        <taxon>Nocardiaceae</taxon>
        <taxon>Williamsia</taxon>
    </lineage>
</organism>
<accession>A0A318RUI9</accession>
<dbReference type="Proteomes" id="UP000247591">
    <property type="component" value="Unassembled WGS sequence"/>
</dbReference>